<dbReference type="CDD" id="cd00075">
    <property type="entry name" value="HATPase"/>
    <property type="match status" value="1"/>
</dbReference>
<dbReference type="Gene3D" id="1.10.287.130">
    <property type="match status" value="1"/>
</dbReference>
<dbReference type="EMBL" id="CP060436">
    <property type="protein sequence ID" value="QPM89176.1"/>
    <property type="molecule type" value="Genomic_DNA"/>
</dbReference>
<evidence type="ECO:0000256" key="7">
    <source>
        <dbReference type="ARBA" id="ARBA00022692"/>
    </source>
</evidence>
<dbReference type="PANTHER" id="PTHR44936">
    <property type="entry name" value="SENSOR PROTEIN CREC"/>
    <property type="match status" value="1"/>
</dbReference>
<dbReference type="InterPro" id="IPR036097">
    <property type="entry name" value="HisK_dim/P_sf"/>
</dbReference>
<feature type="domain" description="Histidine kinase" evidence="12">
    <location>
        <begin position="264"/>
        <end position="483"/>
    </location>
</feature>
<evidence type="ECO:0000256" key="6">
    <source>
        <dbReference type="ARBA" id="ARBA00022679"/>
    </source>
</evidence>
<keyword evidence="5" id="KW-0997">Cell inner membrane</keyword>
<dbReference type="RefSeq" id="WP_119839744.1">
    <property type="nucleotide sequence ID" value="NZ_CP060436.1"/>
</dbReference>
<dbReference type="KEGG" id="palw:PSAL_003870"/>
<dbReference type="EC" id="2.7.13.3" evidence="3"/>
<evidence type="ECO:0000256" key="10">
    <source>
        <dbReference type="ARBA" id="ARBA00023012"/>
    </source>
</evidence>
<dbReference type="InterPro" id="IPR003661">
    <property type="entry name" value="HisK_dim/P_dom"/>
</dbReference>
<dbReference type="InterPro" id="IPR050980">
    <property type="entry name" value="2C_sensor_his_kinase"/>
</dbReference>
<dbReference type="OrthoDB" id="9804645at2"/>
<comment type="subcellular location">
    <subcellularLocation>
        <location evidence="2">Cell inner membrane</location>
        <topology evidence="2">Multi-pass membrane protein</topology>
    </subcellularLocation>
</comment>
<evidence type="ECO:0000313" key="13">
    <source>
        <dbReference type="EMBL" id="QPM89176.1"/>
    </source>
</evidence>
<dbReference type="Pfam" id="PF02518">
    <property type="entry name" value="HATPase_c"/>
    <property type="match status" value="1"/>
</dbReference>
<sequence>MRHWRPSLRHLGIIWAGTAFLSGAMAGALWFGSRTAWEAHLGRAYVAGVTLYDSLARGTAPPDGVTLTPVPASQQSRARDGAFAAIDGMPSPAFVAQVSIRDASLEDLGGVVLRLAILSGDLQYEVANLVPGAGRTAPEKLGHITRLLANYCSHPVLFAQMGDAPWQRIDGAPIWGCEAQPRDTRLLGLVLAMLALAAIYTRLTDSASRFETFAETLGSRRRLGGPQAYAAEGPAELDAIVQAVNSYLEAERDQLSRRALVLSGVSHDLGTPATRLRLRAALIADADLREKFDTDIDRMTGMIEGVLTYTRSELSHEEPRQISLTSLVESVVDDYQDMGRPVELVTPEPRVMESAANVFMARRRATTLPEPKRLLVTARPIALRRALENLIDNALKYGRRARVDLTADSSFACITVEDEGTEQRAEELEALIQPFRRGPNAGAVDGFGLGLTIVTAVAEQHGGGLSFANGRHGLRAMLEICRT</sequence>
<protein>
    <recommendedName>
        <fullName evidence="3">histidine kinase</fullName>
        <ecNumber evidence="3">2.7.13.3</ecNumber>
    </recommendedName>
</protein>
<dbReference type="InterPro" id="IPR005467">
    <property type="entry name" value="His_kinase_dom"/>
</dbReference>
<evidence type="ECO:0000256" key="11">
    <source>
        <dbReference type="ARBA" id="ARBA00023136"/>
    </source>
</evidence>
<evidence type="ECO:0000256" key="3">
    <source>
        <dbReference type="ARBA" id="ARBA00012438"/>
    </source>
</evidence>
<keyword evidence="10" id="KW-0902">Two-component regulatory system</keyword>
<organism evidence="13 14">
    <name type="scientific">Pseudooceanicola algae</name>
    <dbReference type="NCBI Taxonomy" id="1537215"/>
    <lineage>
        <taxon>Bacteria</taxon>
        <taxon>Pseudomonadati</taxon>
        <taxon>Pseudomonadota</taxon>
        <taxon>Alphaproteobacteria</taxon>
        <taxon>Rhodobacterales</taxon>
        <taxon>Paracoccaceae</taxon>
        <taxon>Pseudooceanicola</taxon>
    </lineage>
</organism>
<comment type="catalytic activity">
    <reaction evidence="1">
        <text>ATP + protein L-histidine = ADP + protein N-phospho-L-histidine.</text>
        <dbReference type="EC" id="2.7.13.3"/>
    </reaction>
</comment>
<dbReference type="Gene3D" id="3.30.565.10">
    <property type="entry name" value="Histidine kinase-like ATPase, C-terminal domain"/>
    <property type="match status" value="1"/>
</dbReference>
<keyword evidence="14" id="KW-1185">Reference proteome</keyword>
<evidence type="ECO:0000313" key="14">
    <source>
        <dbReference type="Proteomes" id="UP000283786"/>
    </source>
</evidence>
<dbReference type="SMART" id="SM00388">
    <property type="entry name" value="HisKA"/>
    <property type="match status" value="1"/>
</dbReference>
<reference evidence="13 14" key="1">
    <citation type="submission" date="2020-08" db="EMBL/GenBank/DDBJ databases">
        <title>Genome sequence of Rhodobacteraceae bacterium Lw-13e.</title>
        <authorList>
            <person name="Poehlein A."/>
            <person name="Wolter L."/>
            <person name="Daniel R."/>
            <person name="Brinkhoff T."/>
        </authorList>
    </citation>
    <scope>NUCLEOTIDE SEQUENCE [LARGE SCALE GENOMIC DNA]</scope>
    <source>
        <strain evidence="13 14">Lw-13e</strain>
    </source>
</reference>
<dbReference type="CDD" id="cd00082">
    <property type="entry name" value="HisKA"/>
    <property type="match status" value="1"/>
</dbReference>
<dbReference type="GO" id="GO:0000155">
    <property type="term" value="F:phosphorelay sensor kinase activity"/>
    <property type="evidence" value="ECO:0007669"/>
    <property type="project" value="InterPro"/>
</dbReference>
<evidence type="ECO:0000256" key="1">
    <source>
        <dbReference type="ARBA" id="ARBA00000085"/>
    </source>
</evidence>
<keyword evidence="9" id="KW-1133">Transmembrane helix</keyword>
<keyword evidence="4" id="KW-1003">Cell membrane</keyword>
<dbReference type="Proteomes" id="UP000283786">
    <property type="component" value="Chromosome"/>
</dbReference>
<dbReference type="PANTHER" id="PTHR44936:SF5">
    <property type="entry name" value="SENSOR HISTIDINE KINASE ENVZ"/>
    <property type="match status" value="1"/>
</dbReference>
<dbReference type="SMART" id="SM00387">
    <property type="entry name" value="HATPase_c"/>
    <property type="match status" value="1"/>
</dbReference>
<keyword evidence="8 13" id="KW-0418">Kinase</keyword>
<dbReference type="SUPFAM" id="SSF55874">
    <property type="entry name" value="ATPase domain of HSP90 chaperone/DNA topoisomerase II/histidine kinase"/>
    <property type="match status" value="1"/>
</dbReference>
<proteinExistence type="predicted"/>
<evidence type="ECO:0000256" key="2">
    <source>
        <dbReference type="ARBA" id="ARBA00004429"/>
    </source>
</evidence>
<dbReference type="InterPro" id="IPR003594">
    <property type="entry name" value="HATPase_dom"/>
</dbReference>
<evidence type="ECO:0000256" key="9">
    <source>
        <dbReference type="ARBA" id="ARBA00022989"/>
    </source>
</evidence>
<evidence type="ECO:0000256" key="5">
    <source>
        <dbReference type="ARBA" id="ARBA00022519"/>
    </source>
</evidence>
<keyword evidence="6 13" id="KW-0808">Transferase</keyword>
<dbReference type="AlphaFoldDB" id="A0A418SFG5"/>
<keyword evidence="11" id="KW-0472">Membrane</keyword>
<accession>A0A418SFG5</accession>
<dbReference type="GO" id="GO:0005886">
    <property type="term" value="C:plasma membrane"/>
    <property type="evidence" value="ECO:0007669"/>
    <property type="project" value="UniProtKB-SubCell"/>
</dbReference>
<dbReference type="SUPFAM" id="SSF47384">
    <property type="entry name" value="Homodimeric domain of signal transducing histidine kinase"/>
    <property type="match status" value="1"/>
</dbReference>
<evidence type="ECO:0000256" key="8">
    <source>
        <dbReference type="ARBA" id="ARBA00022777"/>
    </source>
</evidence>
<keyword evidence="7" id="KW-0812">Transmembrane</keyword>
<name>A0A418SFG5_9RHOB</name>
<evidence type="ECO:0000259" key="12">
    <source>
        <dbReference type="PROSITE" id="PS50109"/>
    </source>
</evidence>
<gene>
    <name evidence="13" type="primary">sasA_2</name>
    <name evidence="13" type="ORF">PSAL_003870</name>
</gene>
<evidence type="ECO:0000256" key="4">
    <source>
        <dbReference type="ARBA" id="ARBA00022475"/>
    </source>
</evidence>
<dbReference type="PROSITE" id="PS50109">
    <property type="entry name" value="HIS_KIN"/>
    <property type="match status" value="1"/>
</dbReference>
<dbReference type="InterPro" id="IPR036890">
    <property type="entry name" value="HATPase_C_sf"/>
</dbReference>